<reference evidence="1" key="2">
    <citation type="submission" date="2013-01" db="EMBL/GenBank/DDBJ databases">
        <title>The wheat powdery mildew genome reveals unique evolution of an obligate biotroph.</title>
        <authorList>
            <person name="Oberhaensli S."/>
            <person name="Wicker T."/>
            <person name="Keller B."/>
        </authorList>
    </citation>
    <scope>NUCLEOTIDE SEQUENCE</scope>
    <source>
        <strain evidence="1">96224</strain>
    </source>
</reference>
<dbReference type="HOGENOM" id="CLU_2055190_0_0_1"/>
<dbReference type="EMBL" id="KE374550">
    <property type="protein sequence ID" value="EPQ66900.1"/>
    <property type="molecule type" value="Genomic_DNA"/>
</dbReference>
<sequence length="120" mass="13739">MSLTISIKKYLAINPLESLLENFRDIYYAKFSTPCGSIFEKPMNSSTCRNPVKNLVVSLKNYLSEGYLIDSDINNINSRLTRICKWMKSTQFDLDPFVPLATLILNHASDTEVWISLLEL</sequence>
<evidence type="ECO:0000313" key="2">
    <source>
        <dbReference type="EMBL" id="SUZ07784.1"/>
    </source>
</evidence>
<proteinExistence type="predicted"/>
<dbReference type="AlphaFoldDB" id="A0A061HMB4"/>
<reference evidence="2" key="3">
    <citation type="submission" date="2018-07" db="EMBL/GenBank/DDBJ databases">
        <authorList>
            <person name="Quirk P.G."/>
            <person name="Krulwich T.A."/>
        </authorList>
    </citation>
    <scope>NUCLEOTIDE SEQUENCE</scope>
    <source>
        <strain evidence="2">96224</strain>
    </source>
</reference>
<dbReference type="Proteomes" id="UP000053110">
    <property type="component" value="Unassembled WGS sequence"/>
</dbReference>
<evidence type="ECO:0000313" key="3">
    <source>
        <dbReference type="Proteomes" id="UP000053110"/>
    </source>
</evidence>
<reference evidence="3" key="1">
    <citation type="journal article" date="2013" name="Nat. Genet.">
        <title>The wheat powdery mildew genome shows the unique evolution of an obligate biotroph.</title>
        <authorList>
            <person name="Wicker T."/>
            <person name="Oberhaensli S."/>
            <person name="Parlange F."/>
            <person name="Buchmann J.P."/>
            <person name="Shatalina M."/>
            <person name="Roffler S."/>
            <person name="Ben-David R."/>
            <person name="Dolezel J."/>
            <person name="Simkova H."/>
            <person name="Schulze-Lefert P."/>
            <person name="Spanu P.D."/>
            <person name="Bruggmann R."/>
            <person name="Amselem J."/>
            <person name="Quesneville H."/>
            <person name="Ver Loren van Themaat E."/>
            <person name="Paape T."/>
            <person name="Shimizu K.K."/>
            <person name="Keller B."/>
        </authorList>
    </citation>
    <scope>NUCLEOTIDE SEQUENCE [LARGE SCALE GENOMIC DNA]</scope>
    <source>
        <strain evidence="3">96224</strain>
    </source>
</reference>
<protein>
    <submittedName>
        <fullName evidence="2">Bgt-4055</fullName>
    </submittedName>
</protein>
<organism evidence="2">
    <name type="scientific">Blumeria graminis f. sp. tritici 96224</name>
    <dbReference type="NCBI Taxonomy" id="1268274"/>
    <lineage>
        <taxon>Eukaryota</taxon>
        <taxon>Fungi</taxon>
        <taxon>Dikarya</taxon>
        <taxon>Ascomycota</taxon>
        <taxon>Pezizomycotina</taxon>
        <taxon>Leotiomycetes</taxon>
        <taxon>Erysiphales</taxon>
        <taxon>Erysiphaceae</taxon>
        <taxon>Blumeria</taxon>
    </lineage>
</organism>
<gene>
    <name evidence="1" type="ORF">BGT96224_4055</name>
    <name evidence="2" type="ORF">BGT96224V2_LOCUS524</name>
</gene>
<dbReference type="OrthoDB" id="3611086at2759"/>
<dbReference type="EMBL" id="UIGY01000001">
    <property type="protein sequence ID" value="SUZ07784.1"/>
    <property type="molecule type" value="Genomic_DNA"/>
</dbReference>
<name>A0A061HMB4_BLUGR</name>
<accession>A0A061HMB4</accession>
<feature type="non-terminal residue" evidence="2">
    <location>
        <position position="120"/>
    </location>
</feature>
<evidence type="ECO:0000313" key="1">
    <source>
        <dbReference type="EMBL" id="EPQ66900.1"/>
    </source>
</evidence>